<dbReference type="EMBL" id="LXQA010023623">
    <property type="protein sequence ID" value="MCH92853.1"/>
    <property type="molecule type" value="Genomic_DNA"/>
</dbReference>
<reference evidence="1 2" key="1">
    <citation type="journal article" date="2018" name="Front. Plant Sci.">
        <title>Red Clover (Trifolium pratense) and Zigzag Clover (T. medium) - A Picture of Genomic Similarities and Differences.</title>
        <authorList>
            <person name="Dluhosova J."/>
            <person name="Istvanek J."/>
            <person name="Nedelnik J."/>
            <person name="Repkova J."/>
        </authorList>
    </citation>
    <scope>NUCLEOTIDE SEQUENCE [LARGE SCALE GENOMIC DNA]</scope>
    <source>
        <strain evidence="2">cv. 10/8</strain>
        <tissue evidence="1">Leaf</tissue>
    </source>
</reference>
<dbReference type="Proteomes" id="UP000265520">
    <property type="component" value="Unassembled WGS sequence"/>
</dbReference>
<name>A0A392MZU6_9FABA</name>
<gene>
    <name evidence="1" type="ORF">A2U01_0013796</name>
</gene>
<accession>A0A392MZU6</accession>
<dbReference type="AlphaFoldDB" id="A0A392MZU6"/>
<comment type="caution">
    <text evidence="1">The sequence shown here is derived from an EMBL/GenBank/DDBJ whole genome shotgun (WGS) entry which is preliminary data.</text>
</comment>
<proteinExistence type="predicted"/>
<sequence length="159" mass="18863">VGNSLMELNMISTQEQSSYGSMYSFEILPSSLKLLHIRIWSNRNESRYAIAIPLPRQYQGDIFMNLQLEEFSKKLITQVESRHDCVLDQFYEVNVQYTLHHLRVILSRFFSFSMAVSWANFMIEVNSYFRMIKPMQFLHHHGEYSETSNDEFNWIVGAF</sequence>
<organism evidence="1 2">
    <name type="scientific">Trifolium medium</name>
    <dbReference type="NCBI Taxonomy" id="97028"/>
    <lineage>
        <taxon>Eukaryota</taxon>
        <taxon>Viridiplantae</taxon>
        <taxon>Streptophyta</taxon>
        <taxon>Embryophyta</taxon>
        <taxon>Tracheophyta</taxon>
        <taxon>Spermatophyta</taxon>
        <taxon>Magnoliopsida</taxon>
        <taxon>eudicotyledons</taxon>
        <taxon>Gunneridae</taxon>
        <taxon>Pentapetalae</taxon>
        <taxon>rosids</taxon>
        <taxon>fabids</taxon>
        <taxon>Fabales</taxon>
        <taxon>Fabaceae</taxon>
        <taxon>Papilionoideae</taxon>
        <taxon>50 kb inversion clade</taxon>
        <taxon>NPAAA clade</taxon>
        <taxon>Hologalegina</taxon>
        <taxon>IRL clade</taxon>
        <taxon>Trifolieae</taxon>
        <taxon>Trifolium</taxon>
    </lineage>
</organism>
<keyword evidence="2" id="KW-1185">Reference proteome</keyword>
<evidence type="ECO:0000313" key="1">
    <source>
        <dbReference type="EMBL" id="MCH92853.1"/>
    </source>
</evidence>
<evidence type="ECO:0000313" key="2">
    <source>
        <dbReference type="Proteomes" id="UP000265520"/>
    </source>
</evidence>
<feature type="non-terminal residue" evidence="1">
    <location>
        <position position="1"/>
    </location>
</feature>
<protein>
    <submittedName>
        <fullName evidence="1">Uncharacterized protein</fullName>
    </submittedName>
</protein>